<accession>A0A4R2RPD5</accession>
<dbReference type="InterPro" id="IPR037278">
    <property type="entry name" value="ARFGAP/RecO"/>
</dbReference>
<evidence type="ECO:0000313" key="10">
    <source>
        <dbReference type="Proteomes" id="UP000294813"/>
    </source>
</evidence>
<evidence type="ECO:0000256" key="6">
    <source>
        <dbReference type="ARBA" id="ARBA00033409"/>
    </source>
</evidence>
<evidence type="ECO:0000256" key="1">
    <source>
        <dbReference type="ARBA" id="ARBA00007452"/>
    </source>
</evidence>
<dbReference type="PANTHER" id="PTHR33991">
    <property type="entry name" value="DNA REPAIR PROTEIN RECO"/>
    <property type="match status" value="1"/>
</dbReference>
<evidence type="ECO:0000313" key="9">
    <source>
        <dbReference type="EMBL" id="TCP64217.1"/>
    </source>
</evidence>
<dbReference type="HAMAP" id="MF_00201">
    <property type="entry name" value="RecO"/>
    <property type="match status" value="1"/>
</dbReference>
<dbReference type="Pfam" id="PF02565">
    <property type="entry name" value="RecO_C"/>
    <property type="match status" value="1"/>
</dbReference>
<dbReference type="InterPro" id="IPR003717">
    <property type="entry name" value="RecO"/>
</dbReference>
<evidence type="ECO:0000256" key="5">
    <source>
        <dbReference type="ARBA" id="ARBA00023204"/>
    </source>
</evidence>
<name>A0A4R2RPD5_9FIRM</name>
<comment type="function">
    <text evidence="7">Involved in DNA repair and RecF pathway recombination.</text>
</comment>
<feature type="domain" description="DNA replication/recombination mediator RecO N-terminal" evidence="8">
    <location>
        <begin position="7"/>
        <end position="83"/>
    </location>
</feature>
<dbReference type="RefSeq" id="WP_131919206.1">
    <property type="nucleotide sequence ID" value="NZ_JAOQNU010000011.1"/>
</dbReference>
<comment type="similarity">
    <text evidence="1 7">Belongs to the RecO family.</text>
</comment>
<evidence type="ECO:0000256" key="7">
    <source>
        <dbReference type="HAMAP-Rule" id="MF_00201"/>
    </source>
</evidence>
<dbReference type="NCBIfam" id="TIGR00613">
    <property type="entry name" value="reco"/>
    <property type="match status" value="1"/>
</dbReference>
<dbReference type="Pfam" id="PF11967">
    <property type="entry name" value="RecO_N"/>
    <property type="match status" value="1"/>
</dbReference>
<proteinExistence type="inferred from homology"/>
<evidence type="ECO:0000256" key="4">
    <source>
        <dbReference type="ARBA" id="ARBA00023172"/>
    </source>
</evidence>
<dbReference type="OrthoDB" id="9797083at2"/>
<dbReference type="AlphaFoldDB" id="A0A4R2RPD5"/>
<dbReference type="EMBL" id="SLXT01000011">
    <property type="protein sequence ID" value="TCP64217.1"/>
    <property type="molecule type" value="Genomic_DNA"/>
</dbReference>
<keyword evidence="10" id="KW-1185">Reference proteome</keyword>
<keyword evidence="5 7" id="KW-0234">DNA repair</keyword>
<dbReference type="Proteomes" id="UP000294813">
    <property type="component" value="Unassembled WGS sequence"/>
</dbReference>
<keyword evidence="3 7" id="KW-0227">DNA damage</keyword>
<dbReference type="Gene3D" id="2.40.50.140">
    <property type="entry name" value="Nucleic acid-binding proteins"/>
    <property type="match status" value="1"/>
</dbReference>
<dbReference type="Gene3D" id="1.20.1440.120">
    <property type="entry name" value="Recombination protein O, C-terminal domain"/>
    <property type="match status" value="1"/>
</dbReference>
<dbReference type="SUPFAM" id="SSF57863">
    <property type="entry name" value="ArfGap/RecO-like zinc finger"/>
    <property type="match status" value="1"/>
</dbReference>
<dbReference type="InterPro" id="IPR042242">
    <property type="entry name" value="RecO_C"/>
</dbReference>
<dbReference type="InterPro" id="IPR012340">
    <property type="entry name" value="NA-bd_OB-fold"/>
</dbReference>
<dbReference type="SUPFAM" id="SSF50249">
    <property type="entry name" value="Nucleic acid-binding proteins"/>
    <property type="match status" value="1"/>
</dbReference>
<sequence length="261" mass="29314">MRAEQRTYRAEGLILRSREYSEADHLLTILTRERGKIGAIAKGVRKPSSRLRAGTQVLTHSQLLLSTGRNLHVVTQAEPVELFQGMQGQFDRYAYASYMAELVDRFTMEQGGSDLFVLLLTCWHLLTGYRPALVARLFELRLLLHLGYAPDLAACGHCGRPLQRETGVDEVWFSRDHAGLLGRCCAAGLPGRERMMENTWSFLRYLATMDPRDVGRLRVGAAVMAQATAFLQGAIRFRLEGTLRSWAVLDALCLVDSNEEN</sequence>
<keyword evidence="4 7" id="KW-0233">DNA recombination</keyword>
<dbReference type="GO" id="GO:0006310">
    <property type="term" value="P:DNA recombination"/>
    <property type="evidence" value="ECO:0007669"/>
    <property type="project" value="UniProtKB-UniRule"/>
</dbReference>
<dbReference type="InterPro" id="IPR022572">
    <property type="entry name" value="DNA_rep/recomb_RecO_N"/>
</dbReference>
<evidence type="ECO:0000259" key="8">
    <source>
        <dbReference type="Pfam" id="PF11967"/>
    </source>
</evidence>
<dbReference type="GO" id="GO:0006302">
    <property type="term" value="P:double-strand break repair"/>
    <property type="evidence" value="ECO:0007669"/>
    <property type="project" value="TreeGrafter"/>
</dbReference>
<dbReference type="PANTHER" id="PTHR33991:SF1">
    <property type="entry name" value="DNA REPAIR PROTEIN RECO"/>
    <property type="match status" value="1"/>
</dbReference>
<evidence type="ECO:0000256" key="3">
    <source>
        <dbReference type="ARBA" id="ARBA00022763"/>
    </source>
</evidence>
<gene>
    <name evidence="7" type="primary">recO</name>
    <name evidence="9" type="ORF">EDD73_11169</name>
</gene>
<evidence type="ECO:0000256" key="2">
    <source>
        <dbReference type="ARBA" id="ARBA00021310"/>
    </source>
</evidence>
<reference evidence="9 10" key="1">
    <citation type="submission" date="2019-03" db="EMBL/GenBank/DDBJ databases">
        <title>Genomic Encyclopedia of Type Strains, Phase IV (KMG-IV): sequencing the most valuable type-strain genomes for metagenomic binning, comparative biology and taxonomic classification.</title>
        <authorList>
            <person name="Goeker M."/>
        </authorList>
    </citation>
    <scope>NUCLEOTIDE SEQUENCE [LARGE SCALE GENOMIC DNA]</scope>
    <source>
        <strain evidence="9 10">DSM 11170</strain>
    </source>
</reference>
<protein>
    <recommendedName>
        <fullName evidence="2 7">DNA repair protein RecO</fullName>
    </recommendedName>
    <alternativeName>
        <fullName evidence="6 7">Recombination protein O</fullName>
    </alternativeName>
</protein>
<comment type="caution">
    <text evidence="9">The sequence shown here is derived from an EMBL/GenBank/DDBJ whole genome shotgun (WGS) entry which is preliminary data.</text>
</comment>
<dbReference type="GO" id="GO:0043590">
    <property type="term" value="C:bacterial nucleoid"/>
    <property type="evidence" value="ECO:0007669"/>
    <property type="project" value="TreeGrafter"/>
</dbReference>
<organism evidence="9 10">
    <name type="scientific">Heliophilum fasciatum</name>
    <dbReference type="NCBI Taxonomy" id="35700"/>
    <lineage>
        <taxon>Bacteria</taxon>
        <taxon>Bacillati</taxon>
        <taxon>Bacillota</taxon>
        <taxon>Clostridia</taxon>
        <taxon>Eubacteriales</taxon>
        <taxon>Heliobacteriaceae</taxon>
        <taxon>Heliophilum</taxon>
    </lineage>
</organism>